<feature type="transmembrane region" description="Helical" evidence="1">
    <location>
        <begin position="51"/>
        <end position="75"/>
    </location>
</feature>
<dbReference type="Proteomes" id="UP000179115">
    <property type="component" value="Unassembled WGS sequence"/>
</dbReference>
<dbReference type="EMBL" id="MFLV01000015">
    <property type="protein sequence ID" value="OGG71555.1"/>
    <property type="molecule type" value="Genomic_DNA"/>
</dbReference>
<protein>
    <recommendedName>
        <fullName evidence="4">DUF2214 domain-containing protein</fullName>
    </recommendedName>
</protein>
<gene>
    <name evidence="2" type="ORF">A3A35_00210</name>
</gene>
<comment type="caution">
    <text evidence="2">The sequence shown here is derived from an EMBL/GenBank/DDBJ whole genome shotgun (WGS) entry which is preliminary data.</text>
</comment>
<evidence type="ECO:0008006" key="4">
    <source>
        <dbReference type="Google" id="ProtNLM"/>
    </source>
</evidence>
<feature type="transmembrane region" description="Helical" evidence="1">
    <location>
        <begin position="87"/>
        <end position="110"/>
    </location>
</feature>
<evidence type="ECO:0000313" key="3">
    <source>
        <dbReference type="Proteomes" id="UP000179115"/>
    </source>
</evidence>
<keyword evidence="1" id="KW-0812">Transmembrane</keyword>
<feature type="transmembrane region" description="Helical" evidence="1">
    <location>
        <begin position="131"/>
        <end position="150"/>
    </location>
</feature>
<proteinExistence type="predicted"/>
<feature type="transmembrane region" description="Helical" evidence="1">
    <location>
        <begin position="162"/>
        <end position="181"/>
    </location>
</feature>
<organism evidence="2 3">
    <name type="scientific">Candidatus Kaiserbacteria bacterium RIFCSPLOWO2_01_FULL_51_21</name>
    <dbReference type="NCBI Taxonomy" id="1798508"/>
    <lineage>
        <taxon>Bacteria</taxon>
        <taxon>Candidatus Kaiseribacteriota</taxon>
    </lineage>
</organism>
<accession>A0A1F6ED00</accession>
<evidence type="ECO:0000256" key="1">
    <source>
        <dbReference type="SAM" id="Phobius"/>
    </source>
</evidence>
<reference evidence="2 3" key="1">
    <citation type="journal article" date="2016" name="Nat. Commun.">
        <title>Thousands of microbial genomes shed light on interconnected biogeochemical processes in an aquifer system.</title>
        <authorList>
            <person name="Anantharaman K."/>
            <person name="Brown C.T."/>
            <person name="Hug L.A."/>
            <person name="Sharon I."/>
            <person name="Castelle C.J."/>
            <person name="Probst A.J."/>
            <person name="Thomas B.C."/>
            <person name="Singh A."/>
            <person name="Wilkins M.J."/>
            <person name="Karaoz U."/>
            <person name="Brodie E.L."/>
            <person name="Williams K.H."/>
            <person name="Hubbard S.S."/>
            <person name="Banfield J.F."/>
        </authorList>
    </citation>
    <scope>NUCLEOTIDE SEQUENCE [LARGE SCALE GENOMIC DNA]</scope>
</reference>
<name>A0A1F6ED00_9BACT</name>
<keyword evidence="1" id="KW-1133">Transmembrane helix</keyword>
<sequence>MEFFDFADKKTLFLTVHLFGIALGAGGAFISDAMFFKTARDNRISRTEMGFLLLGSRFVFAGLILLLVSGALLFSLDPERYLASSKFLAKMTVVAVIAVNGVFFHTTHIPRLRRHVGTHLPSSDEFGRYRMLLLGSGAVSLVSWALAIVLGTFKSIPFSYEVIVGGYVAVVALALLISFILRDYLLPTHHR</sequence>
<dbReference type="AlphaFoldDB" id="A0A1F6ED00"/>
<evidence type="ECO:0000313" key="2">
    <source>
        <dbReference type="EMBL" id="OGG71555.1"/>
    </source>
</evidence>
<feature type="transmembrane region" description="Helical" evidence="1">
    <location>
        <begin position="12"/>
        <end position="30"/>
    </location>
</feature>
<keyword evidence="1" id="KW-0472">Membrane</keyword>
<dbReference type="STRING" id="1798508.A3A35_00210"/>